<feature type="repeat" description="ANK" evidence="2">
    <location>
        <begin position="923"/>
        <end position="957"/>
    </location>
</feature>
<evidence type="ECO:0000259" key="3">
    <source>
        <dbReference type="Pfam" id="PF06985"/>
    </source>
</evidence>
<dbReference type="InterPro" id="IPR002110">
    <property type="entry name" value="Ankyrin_rpt"/>
</dbReference>
<dbReference type="Gene3D" id="3.40.50.300">
    <property type="entry name" value="P-loop containing nucleotide triphosphate hydrolases"/>
    <property type="match status" value="1"/>
</dbReference>
<dbReference type="SUPFAM" id="SSF48403">
    <property type="entry name" value="Ankyrin repeat"/>
    <property type="match status" value="2"/>
</dbReference>
<dbReference type="Pfam" id="PF06985">
    <property type="entry name" value="HET"/>
    <property type="match status" value="1"/>
</dbReference>
<dbReference type="EMBL" id="CP069032">
    <property type="protein sequence ID" value="QRC99842.1"/>
    <property type="molecule type" value="Genomic_DNA"/>
</dbReference>
<gene>
    <name evidence="6" type="ORF">JI435_067750</name>
</gene>
<proteinExistence type="predicted"/>
<keyword evidence="2" id="KW-0040">ANK repeat</keyword>
<evidence type="ECO:0008006" key="8">
    <source>
        <dbReference type="Google" id="ProtNLM"/>
    </source>
</evidence>
<dbReference type="InterPro" id="IPR056884">
    <property type="entry name" value="NPHP3-like_N"/>
</dbReference>
<dbReference type="PANTHER" id="PTHR10622:SF13">
    <property type="entry name" value="NACHT DOMAIN-CONTAINING PROTEIN"/>
    <property type="match status" value="1"/>
</dbReference>
<feature type="domain" description="Heterokaryon incompatibility" evidence="3">
    <location>
        <begin position="27"/>
        <end position="122"/>
    </location>
</feature>
<feature type="repeat" description="ANK" evidence="2">
    <location>
        <begin position="1163"/>
        <end position="1195"/>
    </location>
</feature>
<reference evidence="7" key="1">
    <citation type="journal article" date="2021" name="BMC Genomics">
        <title>Chromosome-level genome assembly and manually-curated proteome of model necrotroph Parastagonospora nodorum Sn15 reveals a genome-wide trove of candidate effector homologs, and redundancy of virulence-related functions within an accessory chromosome.</title>
        <authorList>
            <person name="Bertazzoni S."/>
            <person name="Jones D.A.B."/>
            <person name="Phan H.T."/>
            <person name="Tan K.-C."/>
            <person name="Hane J.K."/>
        </authorList>
    </citation>
    <scope>NUCLEOTIDE SEQUENCE [LARGE SCALE GENOMIC DNA]</scope>
    <source>
        <strain evidence="7">SN15 / ATCC MYA-4574 / FGSC 10173)</strain>
    </source>
</reference>
<protein>
    <recommendedName>
        <fullName evidence="8">Heterokaryon incompatibility domain-containing protein</fullName>
    </recommendedName>
</protein>
<evidence type="ECO:0000259" key="4">
    <source>
        <dbReference type="Pfam" id="PF22939"/>
    </source>
</evidence>
<dbReference type="OrthoDB" id="1577640at2759"/>
<dbReference type="PROSITE" id="PS50297">
    <property type="entry name" value="ANK_REP_REGION"/>
    <property type="match status" value="6"/>
</dbReference>
<dbReference type="InterPro" id="IPR027417">
    <property type="entry name" value="P-loop_NTPase"/>
</dbReference>
<feature type="repeat" description="ANK" evidence="2">
    <location>
        <begin position="857"/>
        <end position="889"/>
    </location>
</feature>
<evidence type="ECO:0000313" key="6">
    <source>
        <dbReference type="EMBL" id="QRC99842.1"/>
    </source>
</evidence>
<evidence type="ECO:0000256" key="2">
    <source>
        <dbReference type="PROSITE-ProRule" id="PRU00023"/>
    </source>
</evidence>
<dbReference type="Pfam" id="PF13857">
    <property type="entry name" value="Ank_5"/>
    <property type="match status" value="1"/>
</dbReference>
<organism evidence="6 7">
    <name type="scientific">Phaeosphaeria nodorum (strain SN15 / ATCC MYA-4574 / FGSC 10173)</name>
    <name type="common">Glume blotch fungus</name>
    <name type="synonym">Parastagonospora nodorum</name>
    <dbReference type="NCBI Taxonomy" id="321614"/>
    <lineage>
        <taxon>Eukaryota</taxon>
        <taxon>Fungi</taxon>
        <taxon>Dikarya</taxon>
        <taxon>Ascomycota</taxon>
        <taxon>Pezizomycotina</taxon>
        <taxon>Dothideomycetes</taxon>
        <taxon>Pleosporomycetidae</taxon>
        <taxon>Pleosporales</taxon>
        <taxon>Pleosporineae</taxon>
        <taxon>Phaeosphaeriaceae</taxon>
        <taxon>Parastagonospora</taxon>
    </lineage>
</organism>
<dbReference type="VEuPathDB" id="FungiDB:JI435_067750"/>
<keyword evidence="7" id="KW-1185">Reference proteome</keyword>
<feature type="repeat" description="ANK" evidence="2">
    <location>
        <begin position="958"/>
        <end position="990"/>
    </location>
</feature>
<dbReference type="Gene3D" id="1.25.40.20">
    <property type="entry name" value="Ankyrin repeat-containing domain"/>
    <property type="match status" value="4"/>
</dbReference>
<dbReference type="Proteomes" id="UP000663193">
    <property type="component" value="Chromosome 10"/>
</dbReference>
<name>A0A7U2F6W3_PHANO</name>
<dbReference type="SMART" id="SM00248">
    <property type="entry name" value="ANK"/>
    <property type="match status" value="14"/>
</dbReference>
<evidence type="ECO:0000259" key="5">
    <source>
        <dbReference type="Pfam" id="PF24883"/>
    </source>
</evidence>
<feature type="domain" description="GPI inositol-deacylase winged helix" evidence="4">
    <location>
        <begin position="562"/>
        <end position="654"/>
    </location>
</feature>
<dbReference type="PROSITE" id="PS50088">
    <property type="entry name" value="ANK_REPEAT"/>
    <property type="match status" value="7"/>
</dbReference>
<evidence type="ECO:0000256" key="1">
    <source>
        <dbReference type="ARBA" id="ARBA00022737"/>
    </source>
</evidence>
<keyword evidence="1" id="KW-0677">Repeat</keyword>
<dbReference type="PANTHER" id="PTHR10622">
    <property type="entry name" value="HET DOMAIN-CONTAINING PROTEIN"/>
    <property type="match status" value="1"/>
</dbReference>
<dbReference type="Pfam" id="PF24883">
    <property type="entry name" value="NPHP3_N"/>
    <property type="match status" value="1"/>
</dbReference>
<dbReference type="InterPro" id="IPR054471">
    <property type="entry name" value="GPIID_WHD"/>
</dbReference>
<dbReference type="InterPro" id="IPR010730">
    <property type="entry name" value="HET"/>
</dbReference>
<dbReference type="SUPFAM" id="SSF52540">
    <property type="entry name" value="P-loop containing nucleoside triphosphate hydrolases"/>
    <property type="match status" value="1"/>
</dbReference>
<feature type="repeat" description="ANK" evidence="2">
    <location>
        <begin position="824"/>
        <end position="856"/>
    </location>
</feature>
<feature type="repeat" description="ANK" evidence="2">
    <location>
        <begin position="1021"/>
        <end position="1053"/>
    </location>
</feature>
<feature type="repeat" description="ANK" evidence="2">
    <location>
        <begin position="791"/>
        <end position="823"/>
    </location>
</feature>
<dbReference type="Pfam" id="PF12796">
    <property type="entry name" value="Ank_2"/>
    <property type="match status" value="3"/>
</dbReference>
<feature type="domain" description="Nephrocystin 3-like N-terminal" evidence="5">
    <location>
        <begin position="286"/>
        <end position="448"/>
    </location>
</feature>
<evidence type="ECO:0000313" key="7">
    <source>
        <dbReference type="Proteomes" id="UP000663193"/>
    </source>
</evidence>
<accession>A0A7U2F6W3</accession>
<dbReference type="InterPro" id="IPR036770">
    <property type="entry name" value="Ankyrin_rpt-contain_sf"/>
</dbReference>
<sequence>MRLLYTASDGKLLWTKDIIRSEEIPPYAILSHTWGEQEVVFDDLKSLDSVKDVDAQKESSWNKIRFCAQQAERDGLEHFWVDTCCIDKSNSQELQEAINSMFSWYQNAKKCYVYLSDVEYNTPDAESESSPRWKPAFRKSKWFNRGWTLQELLAPASVVFYSKEGDLLGDKQSLKDTIHEITGIPIEALQGSPLTDFSVAERFSWTEYRETTREEDAAYCLLGIFGICMTLRYTEGKDRAITRLRQKVQRPIKDIEERFSKICSWLSAPDPSTNYHKAHKQRQAETGLWLLESAKFTKWKESAASRLWLYGIPGCGKTILSSTIIQHLIHHCDDDVRVVTAYFYFDFNDAQKQDAELMLRSLLCQLLQRSLTIPKGVDALFSSCENGQRQPSLDALLEVTRQAMQEFAYVYVVVDALDECTQRSELMDMLETVAGWRLDNLHLLMTSRKERDIETSLESYVGEEATVCLQTDVVDQDIQRYVRQRLRVNKGLAKWNKDAAIRQEIETAMMRGACGMFRWAACQLDTLEKCCNRAMLRKSLATLPRTLDQTYDRILFTISEEYSEYAMRILQWLTFSARPLSVEEMAEVVAIDVARDPAFDRDEVLEDPLEVLNICSSLVTITRSEADGTSRPAQQIIALAHYSVQEYLVSDRIKQGSAKQYSMQEAECHNAITKGSLKYIMQLQQPLSEEALQMSALARYAAEFWSNHFRKMGEKVEGLCQLAMDLMSVKTPAYLTWVQLYNPDYPWMKLNLEKGLDSIAAPLYYAALLDLNTITRMLLDQGAEVNKQGGRYGNALHAASLRGHKRIVQILIKAGAEVDAQNGDYGNALQAASSEGHELIVKMLLDNKANINAQGGKYSNALQAAAAAGHQAIVQLLLDNGADVNRQGGLYGNALNAAAAECHATIVKLLLENAAEISRHDDQGKSVLHHATNSAYCTHTLVEFLLSQGAPANTIDMENMTPLHYSVKLGHERIAGLLLDNGVSIDAGVHRKTCSRNTVKTDPSCRMSIPESKPDISCISAGLTPLHFAALAGNSVMTKFLLKRGADPNALSEYNESPMHLTLRKTLHGPKYADDWTNQDWRVENLLDFLDFEDETDAIHADIRTHREGVLDAMFADVRTSLTIRDHHHDHPLHCVEYGKFGSVEMVEKLVSRGANPFERNMKQQSALHLASQAGNHDAVAVLLSLGVELALTDSEGLHALHHAARSGNHQTINILLETAMATRPSLLVSKDTLGRNSLHHLLSTTSRVQHETLQLMLDKGIDGSELDASGNSPLASYFKGHWLGPNVNICQQLLLVKGSSLFVDRKGQNLGHLCASTLRCSVRVFETLREHGVDLTQKDLQSRTLLHCAALRGSITEESLHYLLHVIGVEINAEDASGKTALQHATEMASKDRNPRIFDPRRWDRSEKLLSKSDVSQVPSRAIEG</sequence>
<dbReference type="Pfam" id="PF22939">
    <property type="entry name" value="WHD_GPIID"/>
    <property type="match status" value="1"/>
</dbReference>